<sequence>MEKSSGFSDNIAPESSDAMSSSAAASCPVENLLFCVENLSLKEGSAGTNNHHGLSTRNYLLHDNGGSLPRIRETRINGFSQYQTGFENSMLLPPPLFSESVWGSNSLSNGGSFQGSRLQPRARSLVPNYYFLSGSALDEGTGRAGSGLGGVDNSMVQNQEELKKVRIFLGLLQGDSVVTYCSDQHGSRTIQCLLRLRNPQITGEIYNKVLALSSRGIAVVLELMLDQHGWHVFGELIDALNYQQLKSITYEITKNLDDFVSLTLDTHGANSIRKVIRLLRRSPLVTLVTNNLRAAFFTIMTNRIGSYAVSECFNQLSAEDNMLLYEAAIECCLDLAIDHEGSLALIRVINTIQGLQRYRLLDILSTYAAFLSQDPKGNYVVQKVISLNNPLFTQKICYHLRGYYGTISLQKGGSHIAEKCLDTEWKSWVIEDFLSNTTTLLQVAKDEFGNYVIQKALKVTKKSGNPLYQQLLLRLQPHLSILLSGYGRNVFNFITGRKSIGSYVVSEYFNQLGAEDNRSAKISTPGYLSIIAVFLSQAPEGNYVVQKVISLNKRNMSSALRLLRNHLIAERRQSYRPKMLGYRIEELVIEDFLSKTNKPLHASKDEFGSYVIQKALKVTKQSGSLQPHFSFLQAGCGRNVFNLITLRNHRHIKTYCGGAIMRSPTLYKLPHYISISGISQQSIKIGPRDKRNCEDGESDKNQQNSITTEERPYTGFVEAVGRN</sequence>
<name>A0ACC4BGQ7_POPAL</name>
<comment type="caution">
    <text evidence="1">The sequence shown here is derived from an EMBL/GenBank/DDBJ whole genome shotgun (WGS) entry which is preliminary data.</text>
</comment>
<dbReference type="Proteomes" id="UP000309997">
    <property type="component" value="Unassembled WGS sequence"/>
</dbReference>
<accession>A0ACC4BGQ7</accession>
<proteinExistence type="predicted"/>
<evidence type="ECO:0000313" key="2">
    <source>
        <dbReference type="Proteomes" id="UP000309997"/>
    </source>
</evidence>
<keyword evidence="2" id="KW-1185">Reference proteome</keyword>
<protein>
    <submittedName>
        <fullName evidence="1">Uncharacterized protein</fullName>
    </submittedName>
</protein>
<dbReference type="EMBL" id="RCHU02000011">
    <property type="protein sequence ID" value="KAL3577252.1"/>
    <property type="molecule type" value="Genomic_DNA"/>
</dbReference>
<evidence type="ECO:0000313" key="1">
    <source>
        <dbReference type="EMBL" id="KAL3577252.1"/>
    </source>
</evidence>
<organism evidence="1 2">
    <name type="scientific">Populus alba</name>
    <name type="common">White poplar</name>
    <dbReference type="NCBI Taxonomy" id="43335"/>
    <lineage>
        <taxon>Eukaryota</taxon>
        <taxon>Viridiplantae</taxon>
        <taxon>Streptophyta</taxon>
        <taxon>Embryophyta</taxon>
        <taxon>Tracheophyta</taxon>
        <taxon>Spermatophyta</taxon>
        <taxon>Magnoliopsida</taxon>
        <taxon>eudicotyledons</taxon>
        <taxon>Gunneridae</taxon>
        <taxon>Pentapetalae</taxon>
        <taxon>rosids</taxon>
        <taxon>fabids</taxon>
        <taxon>Malpighiales</taxon>
        <taxon>Salicaceae</taxon>
        <taxon>Saliceae</taxon>
        <taxon>Populus</taxon>
    </lineage>
</organism>
<reference evidence="1 2" key="1">
    <citation type="journal article" date="2024" name="Plant Biotechnol. J.">
        <title>Genome and CRISPR/Cas9 system of a widespread forest tree (Populus alba) in the world.</title>
        <authorList>
            <person name="Liu Y.J."/>
            <person name="Jiang P.F."/>
            <person name="Han X.M."/>
            <person name="Li X.Y."/>
            <person name="Wang H.M."/>
            <person name="Wang Y.J."/>
            <person name="Wang X.X."/>
            <person name="Zeng Q.Y."/>
        </authorList>
    </citation>
    <scope>NUCLEOTIDE SEQUENCE [LARGE SCALE GENOMIC DNA]</scope>
    <source>
        <strain evidence="2">cv. PAL-ZL1</strain>
    </source>
</reference>
<gene>
    <name evidence="1" type="ORF">D5086_022535</name>
</gene>